<evidence type="ECO:0000313" key="3">
    <source>
        <dbReference type="EMBL" id="GIM04062.1"/>
    </source>
</evidence>
<feature type="region of interest" description="Disordered" evidence="1">
    <location>
        <begin position="781"/>
        <end position="802"/>
    </location>
</feature>
<dbReference type="EMBL" id="BNCQ01000015">
    <property type="protein sequence ID" value="GIM04062.1"/>
    <property type="molecule type" value="Genomic_DNA"/>
</dbReference>
<dbReference type="PROSITE" id="PS50011">
    <property type="entry name" value="PROTEIN_KINASE_DOM"/>
    <property type="match status" value="1"/>
</dbReference>
<evidence type="ECO:0000313" key="4">
    <source>
        <dbReference type="Proteomes" id="UP000722791"/>
    </source>
</evidence>
<dbReference type="AlphaFoldDB" id="A0A8J4LMZ2"/>
<accession>A0A8J4LMZ2</accession>
<evidence type="ECO:0000256" key="1">
    <source>
        <dbReference type="SAM" id="MobiDB-lite"/>
    </source>
</evidence>
<feature type="region of interest" description="Disordered" evidence="1">
    <location>
        <begin position="427"/>
        <end position="447"/>
    </location>
</feature>
<feature type="non-terminal residue" evidence="3">
    <location>
        <position position="903"/>
    </location>
</feature>
<feature type="region of interest" description="Disordered" evidence="1">
    <location>
        <begin position="698"/>
        <end position="717"/>
    </location>
</feature>
<organism evidence="3 4">
    <name type="scientific">Volvox reticuliferus</name>
    <dbReference type="NCBI Taxonomy" id="1737510"/>
    <lineage>
        <taxon>Eukaryota</taxon>
        <taxon>Viridiplantae</taxon>
        <taxon>Chlorophyta</taxon>
        <taxon>core chlorophytes</taxon>
        <taxon>Chlorophyceae</taxon>
        <taxon>CS clade</taxon>
        <taxon>Chlamydomonadales</taxon>
        <taxon>Volvocaceae</taxon>
        <taxon>Volvox</taxon>
    </lineage>
</organism>
<evidence type="ECO:0000259" key="2">
    <source>
        <dbReference type="PROSITE" id="PS50011"/>
    </source>
</evidence>
<dbReference type="InterPro" id="IPR011009">
    <property type="entry name" value="Kinase-like_dom_sf"/>
</dbReference>
<dbReference type="Proteomes" id="UP000722791">
    <property type="component" value="Unassembled WGS sequence"/>
</dbReference>
<reference evidence="3" key="1">
    <citation type="journal article" date="2021" name="Proc. Natl. Acad. Sci. U.S.A.">
        <title>Three genomes in the algal genus Volvox reveal the fate of a haploid sex-determining region after a transition to homothallism.</title>
        <authorList>
            <person name="Yamamoto K."/>
            <person name="Hamaji T."/>
            <person name="Kawai-Toyooka H."/>
            <person name="Matsuzaki R."/>
            <person name="Takahashi F."/>
            <person name="Nishimura Y."/>
            <person name="Kawachi M."/>
            <person name="Noguchi H."/>
            <person name="Minakuchi Y."/>
            <person name="Umen J.G."/>
            <person name="Toyoda A."/>
            <person name="Nozaki H."/>
        </authorList>
    </citation>
    <scope>NUCLEOTIDE SEQUENCE</scope>
    <source>
        <strain evidence="3">NIES-3785</strain>
    </source>
</reference>
<dbReference type="SUPFAM" id="SSF56112">
    <property type="entry name" value="Protein kinase-like (PK-like)"/>
    <property type="match status" value="1"/>
</dbReference>
<sequence length="903" mass="91260">GMAMICSFGTGGGGGGGAIAEDLTGGGSSALAAAVTRTPSASLASLGPAAARGRQLLKSGIRRCDSQDAFTRIQPTRAHFGVGFRQTAAGISTAAGAIAHVKPTPGSFCSATAAVQQQQLQELQQPPLEPALVRTPLRTAQAPKRARSGSLHARGSCGNGTVGLADTAIGKLALVLAAEGSAAQSMGEVGTILGTAMASMGATFNPPGMLHAKAFKLSHTLLQHLIEDGGSNGGGFAGGAVTDSLGAGKYGSSGTTHMRSCRKGHGDLNDGDDAAAISSGGGARPVGFIVSSCSRWVQDVRHPSRDLCLLMLAGSGPRGSGNASSELYGAPGPAPASASSVKSLVLLCVGASRTAGIFLGLYLTFPAQLPVRLLEAVQGSCGELLHRVFGRVVQMKLREELSNEVDTLRLGVPGSYAVVPSLMMSSNFSRGDRDRGDPETASCGGNSTLSGGIALGTAPVAAPGGEVRPPGRLAKTITMTQLEVGTGGSFSGQSTFDDPLCTAYTAGLGAGGDAGANPAATDLISDLILNEDSSALTKPKVQRSVAMPTMVATTGCAHTLNAATEAAANRASRGSLLPIVNGFSLNGMLPAALGPVAGRRDQIVTNKGATSVSSGPGAVVPIFLGTTGNVSGGGSVRIVDQSLSGDLICTATADFVTGPGAATAASVLTVQEADATCSMRAHFGLLVESLLGTIRSTTAPTTSGTSPEDASHATTTVPFTTGFGTRVTCRSIGASVGNPEDLEDIQLYDILGEGASGVVLRGMMGTVPVATKLIEIPQLEDSDEKQRSAAGYSAADTKATKEHMNARHTMYRNAMELAVLKSTTHVNIVRCLGIFDNIILEHMQNPSGAKGCVLRRATAANTGTPPGSPICTAIVTELCDGCLSTVLADRTFPRVITITHTSS</sequence>
<dbReference type="Gene3D" id="3.30.200.20">
    <property type="entry name" value="Phosphorylase Kinase, domain 1"/>
    <property type="match status" value="1"/>
</dbReference>
<feature type="domain" description="Protein kinase" evidence="2">
    <location>
        <begin position="745"/>
        <end position="903"/>
    </location>
</feature>
<protein>
    <recommendedName>
        <fullName evidence="2">Protein kinase domain-containing protein</fullName>
    </recommendedName>
</protein>
<gene>
    <name evidence="3" type="ORF">Vretimale_8677</name>
</gene>
<proteinExistence type="predicted"/>
<name>A0A8J4LMZ2_9CHLO</name>
<comment type="caution">
    <text evidence="3">The sequence shown here is derived from an EMBL/GenBank/DDBJ whole genome shotgun (WGS) entry which is preliminary data.</text>
</comment>
<dbReference type="InterPro" id="IPR000719">
    <property type="entry name" value="Prot_kinase_dom"/>
</dbReference>
<dbReference type="GO" id="GO:0004672">
    <property type="term" value="F:protein kinase activity"/>
    <property type="evidence" value="ECO:0007669"/>
    <property type="project" value="InterPro"/>
</dbReference>
<dbReference type="GO" id="GO:0005524">
    <property type="term" value="F:ATP binding"/>
    <property type="evidence" value="ECO:0007669"/>
    <property type="project" value="InterPro"/>
</dbReference>